<dbReference type="EMBL" id="FUKJ01000133">
    <property type="protein sequence ID" value="SJM91319.1"/>
    <property type="molecule type" value="Genomic_DNA"/>
</dbReference>
<dbReference type="InterPro" id="IPR012902">
    <property type="entry name" value="N_methyl_site"/>
</dbReference>
<sequence length="150" mass="15628">MKTKLRGFTIIELLMALGIVGILAAITYPSYSEHIAKSKRAEAQAALVAFANAMEVWKMQHNNSYLQAAGTDGAPTDTGSPQLALFSSDVPISGGTATYNLTISAVTNATYTLTATPVATDACGTLTIDNMGIKAPLTVTDANGVAINCW</sequence>
<evidence type="ECO:0000313" key="3">
    <source>
        <dbReference type="EMBL" id="SJM91319.1"/>
    </source>
</evidence>
<keyword evidence="4" id="KW-1185">Reference proteome</keyword>
<dbReference type="GO" id="GO:0015627">
    <property type="term" value="C:type II protein secretion system complex"/>
    <property type="evidence" value="ECO:0007669"/>
    <property type="project" value="InterPro"/>
</dbReference>
<evidence type="ECO:0000256" key="2">
    <source>
        <dbReference type="SAM" id="Phobius"/>
    </source>
</evidence>
<dbReference type="PRINTS" id="PR00813">
    <property type="entry name" value="BCTERIALGSPG"/>
</dbReference>
<dbReference type="RefSeq" id="WP_087146488.1">
    <property type="nucleotide sequence ID" value="NZ_FUKJ01000133.1"/>
</dbReference>
<dbReference type="InterPro" id="IPR031982">
    <property type="entry name" value="PilE-like"/>
</dbReference>
<proteinExistence type="predicted"/>
<accession>A0A1R4H529</accession>
<dbReference type="NCBIfam" id="TIGR02532">
    <property type="entry name" value="IV_pilin_GFxxxE"/>
    <property type="match status" value="1"/>
</dbReference>
<dbReference type="Gene3D" id="3.30.700.10">
    <property type="entry name" value="Glycoprotein, Type 4 Pilin"/>
    <property type="match status" value="1"/>
</dbReference>
<dbReference type="Proteomes" id="UP000195442">
    <property type="component" value="Unassembled WGS sequence"/>
</dbReference>
<gene>
    <name evidence="3" type="ORF">CRENPOLYSF2_2180004</name>
</gene>
<dbReference type="GO" id="GO:0015628">
    <property type="term" value="P:protein secretion by the type II secretion system"/>
    <property type="evidence" value="ECO:0007669"/>
    <property type="project" value="InterPro"/>
</dbReference>
<organism evidence="3 4">
    <name type="scientific">Crenothrix polyspora</name>
    <dbReference type="NCBI Taxonomy" id="360316"/>
    <lineage>
        <taxon>Bacteria</taxon>
        <taxon>Pseudomonadati</taxon>
        <taxon>Pseudomonadota</taxon>
        <taxon>Gammaproteobacteria</taxon>
        <taxon>Methylococcales</taxon>
        <taxon>Crenotrichaceae</taxon>
        <taxon>Crenothrix</taxon>
    </lineage>
</organism>
<dbReference type="SUPFAM" id="SSF54523">
    <property type="entry name" value="Pili subunits"/>
    <property type="match status" value="1"/>
</dbReference>
<dbReference type="InterPro" id="IPR000983">
    <property type="entry name" value="Bac_GSPG_pilin"/>
</dbReference>
<dbReference type="OrthoDB" id="5296638at2"/>
<keyword evidence="2" id="KW-1133">Transmembrane helix</keyword>
<dbReference type="InterPro" id="IPR045584">
    <property type="entry name" value="Pilin-like"/>
</dbReference>
<reference evidence="4" key="1">
    <citation type="submission" date="2017-02" db="EMBL/GenBank/DDBJ databases">
        <authorList>
            <person name="Daims H."/>
        </authorList>
    </citation>
    <scope>NUCLEOTIDE SEQUENCE [LARGE SCALE GENOMIC DNA]</scope>
</reference>
<feature type="transmembrane region" description="Helical" evidence="2">
    <location>
        <begin position="7"/>
        <end position="28"/>
    </location>
</feature>
<evidence type="ECO:0000313" key="4">
    <source>
        <dbReference type="Proteomes" id="UP000195442"/>
    </source>
</evidence>
<keyword evidence="2" id="KW-0472">Membrane</keyword>
<dbReference type="Pfam" id="PF07963">
    <property type="entry name" value="N_methyl"/>
    <property type="match status" value="1"/>
</dbReference>
<keyword evidence="1" id="KW-0488">Methylation</keyword>
<protein>
    <submittedName>
        <fullName evidence="3">Prepilin-type N-terminal cleavage/methylation domain-containing protein</fullName>
    </submittedName>
</protein>
<dbReference type="Pfam" id="PF16732">
    <property type="entry name" value="ComP_DUS"/>
    <property type="match status" value="1"/>
</dbReference>
<evidence type="ECO:0000256" key="1">
    <source>
        <dbReference type="ARBA" id="ARBA00022481"/>
    </source>
</evidence>
<dbReference type="AlphaFoldDB" id="A0A1R4H529"/>
<dbReference type="GO" id="GO:0043683">
    <property type="term" value="P:type IV pilus assembly"/>
    <property type="evidence" value="ECO:0007669"/>
    <property type="project" value="InterPro"/>
</dbReference>
<keyword evidence="2" id="KW-0812">Transmembrane</keyword>
<name>A0A1R4H529_9GAMM</name>